<evidence type="ECO:0000256" key="1">
    <source>
        <dbReference type="ARBA" id="ARBA00010322"/>
    </source>
</evidence>
<dbReference type="GeneID" id="43579329"/>
<feature type="compositionally biased region" description="Polar residues" evidence="4">
    <location>
        <begin position="609"/>
        <end position="626"/>
    </location>
</feature>
<dbReference type="SMART" id="SM00382">
    <property type="entry name" value="AAA"/>
    <property type="match status" value="1"/>
</dbReference>
<gene>
    <name evidence="6" type="ORF">SAPINGB_P000505</name>
</gene>
<dbReference type="InterPro" id="IPR003593">
    <property type="entry name" value="AAA+_ATPase"/>
</dbReference>
<dbReference type="PANTHER" id="PTHR12169:SF2">
    <property type="entry name" value="AFG1P"/>
    <property type="match status" value="1"/>
</dbReference>
<dbReference type="NCBIfam" id="NF040713">
    <property type="entry name" value="ZapE"/>
    <property type="match status" value="1"/>
</dbReference>
<evidence type="ECO:0000259" key="5">
    <source>
        <dbReference type="SMART" id="SM00382"/>
    </source>
</evidence>
<protein>
    <recommendedName>
        <fullName evidence="5">AAA+ ATPase domain-containing protein</fullName>
    </recommendedName>
</protein>
<dbReference type="GO" id="GO:0005739">
    <property type="term" value="C:mitochondrion"/>
    <property type="evidence" value="ECO:0007669"/>
    <property type="project" value="TreeGrafter"/>
</dbReference>
<evidence type="ECO:0000256" key="2">
    <source>
        <dbReference type="ARBA" id="ARBA00022741"/>
    </source>
</evidence>
<feature type="region of interest" description="Disordered" evidence="4">
    <location>
        <begin position="603"/>
        <end position="633"/>
    </location>
</feature>
<evidence type="ECO:0000313" key="6">
    <source>
        <dbReference type="EMBL" id="VVT44705.1"/>
    </source>
</evidence>
<keyword evidence="2" id="KW-0547">Nucleotide-binding</keyword>
<dbReference type="AlphaFoldDB" id="A0A5E8B189"/>
<dbReference type="SUPFAM" id="SSF52540">
    <property type="entry name" value="P-loop containing nucleoside triphosphate hydrolases"/>
    <property type="match status" value="1"/>
</dbReference>
<dbReference type="InterPro" id="IPR005654">
    <property type="entry name" value="ATPase_AFG1-like"/>
</dbReference>
<dbReference type="OrthoDB" id="548867at2759"/>
<comment type="similarity">
    <text evidence="1">Belongs to the AFG1 ATPase family.</text>
</comment>
<evidence type="ECO:0000256" key="4">
    <source>
        <dbReference type="SAM" id="MobiDB-lite"/>
    </source>
</evidence>
<dbReference type="EMBL" id="CABVLU010000001">
    <property type="protein sequence ID" value="VVT44705.1"/>
    <property type="molecule type" value="Genomic_DNA"/>
</dbReference>
<organism evidence="6 7">
    <name type="scientific">Magnusiomyces paraingens</name>
    <dbReference type="NCBI Taxonomy" id="2606893"/>
    <lineage>
        <taxon>Eukaryota</taxon>
        <taxon>Fungi</taxon>
        <taxon>Dikarya</taxon>
        <taxon>Ascomycota</taxon>
        <taxon>Saccharomycotina</taxon>
        <taxon>Dipodascomycetes</taxon>
        <taxon>Dipodascales</taxon>
        <taxon>Dipodascaceae</taxon>
        <taxon>Magnusiomyces</taxon>
    </lineage>
</organism>
<dbReference type="FunFam" id="3.40.50.300:FF:002222">
    <property type="entry name" value="AFG1-family ATPase, variant"/>
    <property type="match status" value="1"/>
</dbReference>
<dbReference type="GO" id="GO:0005524">
    <property type="term" value="F:ATP binding"/>
    <property type="evidence" value="ECO:0007669"/>
    <property type="project" value="UniProtKB-KW"/>
</dbReference>
<evidence type="ECO:0000256" key="3">
    <source>
        <dbReference type="ARBA" id="ARBA00022840"/>
    </source>
</evidence>
<evidence type="ECO:0000313" key="7">
    <source>
        <dbReference type="Proteomes" id="UP000398389"/>
    </source>
</evidence>
<proteinExistence type="inferred from homology"/>
<reference evidence="6 7" key="1">
    <citation type="submission" date="2019-09" db="EMBL/GenBank/DDBJ databases">
        <authorList>
            <person name="Brejova B."/>
        </authorList>
    </citation>
    <scope>NUCLEOTIDE SEQUENCE [LARGE SCALE GENOMIC DNA]</scope>
</reference>
<feature type="region of interest" description="Disordered" evidence="4">
    <location>
        <begin position="487"/>
        <end position="531"/>
    </location>
</feature>
<dbReference type="PANTHER" id="PTHR12169">
    <property type="entry name" value="ATPASE N2B"/>
    <property type="match status" value="1"/>
</dbReference>
<dbReference type="Pfam" id="PF03969">
    <property type="entry name" value="AFG1_ATPase"/>
    <property type="match status" value="2"/>
</dbReference>
<feature type="compositionally biased region" description="Polar residues" evidence="4">
    <location>
        <begin position="512"/>
        <end position="524"/>
    </location>
</feature>
<name>A0A5E8B189_9ASCO</name>
<dbReference type="RefSeq" id="XP_031851120.1">
    <property type="nucleotide sequence ID" value="XM_031995229.1"/>
</dbReference>
<feature type="domain" description="AAA+ ATPase" evidence="5">
    <location>
        <begin position="134"/>
        <end position="274"/>
    </location>
</feature>
<dbReference type="Proteomes" id="UP000398389">
    <property type="component" value="Unassembled WGS sequence"/>
</dbReference>
<keyword evidence="7" id="KW-1185">Reference proteome</keyword>
<keyword evidence="3" id="KW-0067">ATP-binding</keyword>
<dbReference type="InterPro" id="IPR027417">
    <property type="entry name" value="P-loop_NTPase"/>
</dbReference>
<accession>A0A5E8B189</accession>
<dbReference type="Gene3D" id="3.40.50.300">
    <property type="entry name" value="P-loop containing nucleotide triphosphate hydrolases"/>
    <property type="match status" value="1"/>
</dbReference>
<sequence>MLRIAKSSTVWKNPAIFMASFRRFYSTELTLTDPLQIYENKIARGELFRDEAQHRAAIELQKLSYRLIDYQPPANFKQRIRQLSDVLEQHELKQEQEAQLHPEKERKAWYIPDEESTELIKQLSDEEELLNFNSPQGLLLYGEVGCGKSMLMDLFADSLPHVSKQRIHYNNFMLSLYGHIHQISEKRRQKGSSGSKLRLENDFILLQLAEKMIDRSTVLLLDEFMLPDIAAAKIVQTLFVFFFKLGGVLVATSNRLPEELYSTDFRKAQFQTFFRILQARCVSHDMRSENDWRVILSDPAKQEELLVKKQEAREELGLDAKDKDQQEFPDIEYYHVMTNDKTGQDNWAYAIQEITEDYQTPNPSHVIVYGHRVNVPWQNKGVAYFDFEDICGTYLAAADYISLASRYHTFIIDNVPALKIYQKNEARRFITLLDALYESKCRLLIRTEAAPEDMFFADVRDKIEEEENASSLEQEMISEVHQDLSQPFRPNVTSYENNEREEEAPKKPKRVVNNNDESTLSSASPMEDDPSKKFFPANAPEPNFSKVSAFTGEDERFAYKRAVSRLKEMTGSKRWVEEAHWKPLETDARPWESFEEGVPLSDEYYLGGNTKNSSNTTSEPSRSTGLAQHLVEDESKYTSPFRKLRDAPPKFDAQHFWALVEWGPGTKIKDENARQWIQSNNGYTQEKKD</sequence>
<dbReference type="GO" id="GO:0016887">
    <property type="term" value="F:ATP hydrolysis activity"/>
    <property type="evidence" value="ECO:0007669"/>
    <property type="project" value="InterPro"/>
</dbReference>